<evidence type="ECO:0000256" key="4">
    <source>
        <dbReference type="ARBA" id="ARBA00023242"/>
    </source>
</evidence>
<evidence type="ECO:0000259" key="7">
    <source>
        <dbReference type="Pfam" id="PF07106"/>
    </source>
</evidence>
<dbReference type="GO" id="GO:0003690">
    <property type="term" value="F:double-stranded DNA binding"/>
    <property type="evidence" value="ECO:0007669"/>
    <property type="project" value="TreeGrafter"/>
</dbReference>
<evidence type="ECO:0000313" key="8">
    <source>
        <dbReference type="WBParaSite" id="maker-PairedContig_53-snap-gene-2.14-mRNA-1"/>
    </source>
</evidence>
<dbReference type="GO" id="GO:0000709">
    <property type="term" value="P:meiotic joint molecule formation"/>
    <property type="evidence" value="ECO:0007669"/>
    <property type="project" value="TreeGrafter"/>
</dbReference>
<keyword evidence="3" id="KW-0233">DNA recombination</keyword>
<proteinExistence type="inferred from homology"/>
<dbReference type="GO" id="GO:0120231">
    <property type="term" value="C:DNA recombinase auxiliary factor complex"/>
    <property type="evidence" value="ECO:0007669"/>
    <property type="project" value="TreeGrafter"/>
</dbReference>
<dbReference type="Pfam" id="PF07106">
    <property type="entry name" value="WHD_TBPIP"/>
    <property type="match status" value="1"/>
</dbReference>
<feature type="coiled-coil region" evidence="6">
    <location>
        <begin position="106"/>
        <end position="140"/>
    </location>
</feature>
<dbReference type="GO" id="GO:0000794">
    <property type="term" value="C:condensed nuclear chromosome"/>
    <property type="evidence" value="ECO:0007669"/>
    <property type="project" value="TreeGrafter"/>
</dbReference>
<dbReference type="GO" id="GO:0120230">
    <property type="term" value="F:recombinase activator activity"/>
    <property type="evidence" value="ECO:0007669"/>
    <property type="project" value="TreeGrafter"/>
</dbReference>
<comment type="similarity">
    <text evidence="2">Belongs to the HOP2 family.</text>
</comment>
<dbReference type="WBParaSite" id="maker-PairedContig_53-snap-gene-2.14-mRNA-1">
    <property type="protein sequence ID" value="maker-PairedContig_53-snap-gene-2.14-mRNA-1"/>
    <property type="gene ID" value="maker-PairedContig_53-snap-gene-2.14"/>
</dbReference>
<sequence length="229" mass="26594">MGIKVLKVTALLAGLNRMPSSVSTVTKGQLDEVVVEKVCNYMLQQNRPYSATDVWNNLRREYPKAQIIKCLDVGVERGFLCEKLISKQKIYFADQSKIEKCNEEELQVMNVSIVEKKNRLNELSNEIKVAKNELKEYGSAMRIEEMIALQTTMKTQVKEMEKRISGMVTHAKDKFVNEKRKSELVAKQEYYTRQYKERKRIADRIVDVICENVNISKKKLMEDIGFELD</sequence>
<dbReference type="STRING" id="6293.A0A1I8EVR1"/>
<keyword evidence="4" id="KW-0539">Nucleus</keyword>
<dbReference type="PANTHER" id="PTHR15938">
    <property type="entry name" value="TBP-1 INTERACTING PROTEIN"/>
    <property type="match status" value="1"/>
</dbReference>
<dbReference type="GO" id="GO:0010774">
    <property type="term" value="P:meiotic strand invasion involved in reciprocal meiotic recombination"/>
    <property type="evidence" value="ECO:0007669"/>
    <property type="project" value="TreeGrafter"/>
</dbReference>
<dbReference type="PANTHER" id="PTHR15938:SF0">
    <property type="entry name" value="HOMOLOGOUS-PAIRING PROTEIN 2 HOMOLOG"/>
    <property type="match status" value="1"/>
</dbReference>
<keyword evidence="6" id="KW-0175">Coiled coil</keyword>
<dbReference type="Gene3D" id="1.10.10.10">
    <property type="entry name" value="Winged helix-like DNA-binding domain superfamily/Winged helix DNA-binding domain"/>
    <property type="match status" value="1"/>
</dbReference>
<keyword evidence="5" id="KW-0469">Meiosis</keyword>
<dbReference type="InterPro" id="IPR036388">
    <property type="entry name" value="WH-like_DNA-bd_sf"/>
</dbReference>
<evidence type="ECO:0000256" key="5">
    <source>
        <dbReference type="ARBA" id="ARBA00023254"/>
    </source>
</evidence>
<accession>A0A1I8EVR1</accession>
<protein>
    <submittedName>
        <fullName evidence="8">TBPIP domain-containing protein</fullName>
    </submittedName>
</protein>
<dbReference type="AlphaFoldDB" id="A0A1I8EVR1"/>
<evidence type="ECO:0000256" key="3">
    <source>
        <dbReference type="ARBA" id="ARBA00023172"/>
    </source>
</evidence>
<name>A0A1I8EVR1_WUCBA</name>
<reference evidence="8" key="1">
    <citation type="submission" date="2016-11" db="UniProtKB">
        <authorList>
            <consortium name="WormBaseParasite"/>
        </authorList>
    </citation>
    <scope>IDENTIFICATION</scope>
    <source>
        <strain evidence="8">pt0022</strain>
    </source>
</reference>
<dbReference type="GO" id="GO:0007129">
    <property type="term" value="P:homologous chromosome pairing at meiosis"/>
    <property type="evidence" value="ECO:0007669"/>
    <property type="project" value="TreeGrafter"/>
</dbReference>
<organism evidence="8">
    <name type="scientific">Wuchereria bancrofti</name>
    <dbReference type="NCBI Taxonomy" id="6293"/>
    <lineage>
        <taxon>Eukaryota</taxon>
        <taxon>Metazoa</taxon>
        <taxon>Ecdysozoa</taxon>
        <taxon>Nematoda</taxon>
        <taxon>Chromadorea</taxon>
        <taxon>Rhabditida</taxon>
        <taxon>Spirurina</taxon>
        <taxon>Spiruromorpha</taxon>
        <taxon>Filarioidea</taxon>
        <taxon>Onchocercidae</taxon>
        <taxon>Wuchereria</taxon>
    </lineage>
</organism>
<comment type="subcellular location">
    <subcellularLocation>
        <location evidence="1">Nucleus</location>
    </subcellularLocation>
</comment>
<evidence type="ECO:0000256" key="2">
    <source>
        <dbReference type="ARBA" id="ARBA00007922"/>
    </source>
</evidence>
<evidence type="ECO:0000256" key="6">
    <source>
        <dbReference type="SAM" id="Coils"/>
    </source>
</evidence>
<dbReference type="InterPro" id="IPR010776">
    <property type="entry name" value="Hop2_WH_dom"/>
</dbReference>
<feature type="domain" description="Homologous-pairing protein 2 winged helix" evidence="7">
    <location>
        <begin position="36"/>
        <end position="93"/>
    </location>
</feature>
<evidence type="ECO:0000256" key="1">
    <source>
        <dbReference type="ARBA" id="ARBA00004123"/>
    </source>
</evidence>